<dbReference type="AlphaFoldDB" id="A0A397JHZ4"/>
<sequence length="380" mass="44557">MSEQEDNTLNFPFSLFSLDNFDSDNRFCVNEEYYNSCLLKINDIETSNSDLDNNENEQIDFESENENENNSDNEQYNNNDKDEIIEIIEQVELTACVIIDYINGNIQCCGRNNGKMRQLHNLFGTWQVDRNAVKKVNGVLSKLGVCDSHFQFDNKYLHKSQNKQLKDFTQGIIQWRRCISCNKFITFFSRGIGCTLHSWNLNKQNIQQRNICCMCYENLGGHIYHRPGRGKSATTCITEKLHVNDTTKGLKYLGKWLINIAQIDDDNIKKKILTKTFETLLPFCKITSTNTTSTSIHEKNSFIEPPSLFIMKILFTSTFKNEEKRINDFEKFGHEFGQKLWNSRSDINLKKHILECPQTIKEYYNAIPDFLKNFFFWNDW</sequence>
<dbReference type="OrthoDB" id="2429853at2759"/>
<reference evidence="1 2" key="1">
    <citation type="submission" date="2018-08" db="EMBL/GenBank/DDBJ databases">
        <title>Genome and evolution of the arbuscular mycorrhizal fungus Diversispora epigaea (formerly Glomus versiforme) and its bacterial endosymbionts.</title>
        <authorList>
            <person name="Sun X."/>
            <person name="Fei Z."/>
            <person name="Harrison M."/>
        </authorList>
    </citation>
    <scope>NUCLEOTIDE SEQUENCE [LARGE SCALE GENOMIC DNA]</scope>
    <source>
        <strain evidence="1 2">IT104</strain>
    </source>
</reference>
<protein>
    <submittedName>
        <fullName evidence="1">Uncharacterized protein</fullName>
    </submittedName>
</protein>
<dbReference type="Proteomes" id="UP000266861">
    <property type="component" value="Unassembled WGS sequence"/>
</dbReference>
<evidence type="ECO:0000313" key="1">
    <source>
        <dbReference type="EMBL" id="RHZ84573.1"/>
    </source>
</evidence>
<name>A0A397JHZ4_9GLOM</name>
<proteinExistence type="predicted"/>
<keyword evidence="2" id="KW-1185">Reference proteome</keyword>
<dbReference type="EMBL" id="PQFF01000075">
    <property type="protein sequence ID" value="RHZ84573.1"/>
    <property type="molecule type" value="Genomic_DNA"/>
</dbReference>
<organism evidence="1 2">
    <name type="scientific">Diversispora epigaea</name>
    <dbReference type="NCBI Taxonomy" id="1348612"/>
    <lineage>
        <taxon>Eukaryota</taxon>
        <taxon>Fungi</taxon>
        <taxon>Fungi incertae sedis</taxon>
        <taxon>Mucoromycota</taxon>
        <taxon>Glomeromycotina</taxon>
        <taxon>Glomeromycetes</taxon>
        <taxon>Diversisporales</taxon>
        <taxon>Diversisporaceae</taxon>
        <taxon>Diversispora</taxon>
    </lineage>
</organism>
<gene>
    <name evidence="1" type="ORF">Glove_79g142</name>
</gene>
<evidence type="ECO:0000313" key="2">
    <source>
        <dbReference type="Proteomes" id="UP000266861"/>
    </source>
</evidence>
<comment type="caution">
    <text evidence="1">The sequence shown here is derived from an EMBL/GenBank/DDBJ whole genome shotgun (WGS) entry which is preliminary data.</text>
</comment>
<accession>A0A397JHZ4</accession>